<dbReference type="Pfam" id="PF06080">
    <property type="entry name" value="DUF938"/>
    <property type="match status" value="1"/>
</dbReference>
<keyword evidence="2" id="KW-0489">Methyltransferase</keyword>
<comment type="caution">
    <text evidence="2">The sequence shown here is derived from an EMBL/GenBank/DDBJ whole genome shotgun (WGS) entry which is preliminary data.</text>
</comment>
<organism evidence="2 3">
    <name type="scientific">Frankliniella fusca</name>
    <dbReference type="NCBI Taxonomy" id="407009"/>
    <lineage>
        <taxon>Eukaryota</taxon>
        <taxon>Metazoa</taxon>
        <taxon>Ecdysozoa</taxon>
        <taxon>Arthropoda</taxon>
        <taxon>Hexapoda</taxon>
        <taxon>Insecta</taxon>
        <taxon>Pterygota</taxon>
        <taxon>Neoptera</taxon>
        <taxon>Paraneoptera</taxon>
        <taxon>Thysanoptera</taxon>
        <taxon>Terebrantia</taxon>
        <taxon>Thripoidea</taxon>
        <taxon>Thripidae</taxon>
        <taxon>Frankliniella</taxon>
    </lineage>
</organism>
<dbReference type="InterPro" id="IPR010342">
    <property type="entry name" value="DUF938"/>
</dbReference>
<dbReference type="GO" id="GO:0008168">
    <property type="term" value="F:methyltransferase activity"/>
    <property type="evidence" value="ECO:0007669"/>
    <property type="project" value="UniProtKB-KW"/>
</dbReference>
<dbReference type="Proteomes" id="UP001219518">
    <property type="component" value="Unassembled WGS sequence"/>
</dbReference>
<name>A0AAE1I0T8_9NEOP</name>
<reference evidence="2" key="1">
    <citation type="submission" date="2021-07" db="EMBL/GenBank/DDBJ databases">
        <authorList>
            <person name="Catto M.A."/>
            <person name="Jacobson A."/>
            <person name="Kennedy G."/>
            <person name="Labadie P."/>
            <person name="Hunt B.G."/>
            <person name="Srinivasan R."/>
        </authorList>
    </citation>
    <scope>NUCLEOTIDE SEQUENCE</scope>
    <source>
        <strain evidence="2">PL_HMW_Pooled</strain>
        <tissue evidence="2">Head</tissue>
    </source>
</reference>
<dbReference type="PANTHER" id="PTHR20974">
    <property type="entry name" value="UPF0585 PROTEIN CG18661"/>
    <property type="match status" value="1"/>
</dbReference>
<protein>
    <submittedName>
        <fullName evidence="2">Methyltransferase-like 26</fullName>
    </submittedName>
</protein>
<dbReference type="SUPFAM" id="SSF53335">
    <property type="entry name" value="S-adenosyl-L-methionine-dependent methyltransferases"/>
    <property type="match status" value="1"/>
</dbReference>
<dbReference type="GO" id="GO:0032259">
    <property type="term" value="P:methylation"/>
    <property type="evidence" value="ECO:0007669"/>
    <property type="project" value="UniProtKB-KW"/>
</dbReference>
<dbReference type="EMBL" id="JAHWGI010001411">
    <property type="protein sequence ID" value="KAK3930210.1"/>
    <property type="molecule type" value="Genomic_DNA"/>
</dbReference>
<keyword evidence="3" id="KW-1185">Reference proteome</keyword>
<keyword evidence="2" id="KW-0808">Transferase</keyword>
<gene>
    <name evidence="2" type="ORF">KUF71_004944</name>
</gene>
<reference evidence="2" key="2">
    <citation type="journal article" date="2023" name="BMC Genomics">
        <title>Pest status, molecular evolution, and epigenetic factors derived from the genome assembly of Frankliniella fusca, a thysanopteran phytovirus vector.</title>
        <authorList>
            <person name="Catto M.A."/>
            <person name="Labadie P.E."/>
            <person name="Jacobson A.L."/>
            <person name="Kennedy G.G."/>
            <person name="Srinivasan R."/>
            <person name="Hunt B.G."/>
        </authorList>
    </citation>
    <scope>NUCLEOTIDE SEQUENCE</scope>
    <source>
        <strain evidence="2">PL_HMW_Pooled</strain>
    </source>
</reference>
<evidence type="ECO:0000313" key="3">
    <source>
        <dbReference type="Proteomes" id="UP001219518"/>
    </source>
</evidence>
<accession>A0AAE1I0T8</accession>
<comment type="similarity">
    <text evidence="1">Belongs to the UPF0585 family.</text>
</comment>
<dbReference type="AlphaFoldDB" id="A0AAE1I0T8"/>
<sequence>MEKFIQIHTEGAKMIAAAAERNKGPILDVLKQHLTVVRQPGLVLEVSSGTGQHVAWFAPHFPDLTFQPTEFDRDCLESIKAHIKEGGLTNVRDPHILDASKPSSHWLGGSIQPGSLSAIINVNMIHISSQKAVEGLFAGAGSLLCPGGRLITYGPYAVDGKITPESNVNFDRTLRSRNPEWGLRDIVLDLQPLAAAAGLSLTHTIDMPANNKVLVWQKKQ</sequence>
<dbReference type="PANTHER" id="PTHR20974:SF0">
    <property type="entry name" value="UPF0585 PROTEIN CG18661"/>
    <property type="match status" value="1"/>
</dbReference>
<proteinExistence type="inferred from homology"/>
<evidence type="ECO:0000256" key="1">
    <source>
        <dbReference type="ARBA" id="ARBA00008308"/>
    </source>
</evidence>
<evidence type="ECO:0000313" key="2">
    <source>
        <dbReference type="EMBL" id="KAK3930210.1"/>
    </source>
</evidence>
<dbReference type="Gene3D" id="3.40.50.150">
    <property type="entry name" value="Vaccinia Virus protein VP39"/>
    <property type="match status" value="1"/>
</dbReference>
<dbReference type="InterPro" id="IPR029063">
    <property type="entry name" value="SAM-dependent_MTases_sf"/>
</dbReference>